<dbReference type="Proteomes" id="UP000004095">
    <property type="component" value="Unassembled WGS sequence"/>
</dbReference>
<evidence type="ECO:0000313" key="2">
    <source>
        <dbReference type="EMBL" id="EAY24190.1"/>
    </source>
</evidence>
<dbReference type="RefSeq" id="WP_002705318.1">
    <property type="nucleotide sequence ID" value="NZ_AAWS01000078.1"/>
</dbReference>
<feature type="transmembrane region" description="Helical" evidence="1">
    <location>
        <begin position="111"/>
        <end position="134"/>
    </location>
</feature>
<dbReference type="AlphaFoldDB" id="A1ZZJ5"/>
<organism evidence="2 3">
    <name type="scientific">Microscilla marina ATCC 23134</name>
    <dbReference type="NCBI Taxonomy" id="313606"/>
    <lineage>
        <taxon>Bacteria</taxon>
        <taxon>Pseudomonadati</taxon>
        <taxon>Bacteroidota</taxon>
        <taxon>Cytophagia</taxon>
        <taxon>Cytophagales</taxon>
        <taxon>Microscillaceae</taxon>
        <taxon>Microscilla</taxon>
    </lineage>
</organism>
<feature type="transmembrane region" description="Helical" evidence="1">
    <location>
        <begin position="86"/>
        <end position="105"/>
    </location>
</feature>
<sequence>MAIQQVETKATGLWQSFAPSAPKEQESFWTNYEKLIAKSKKQQRNYRAVAPAQACHTVPKSTALPFVFSVDTHQKKSYLLEQFKQTLHQVMIPLAIAGCFLNMVLLLQKPYVLMAVFANLLGAIFCLSIFFFCFQKRISELNTLIEISPQSLTRIGGGFRSQKIHYYDIAEIRHTTRGMSIICYDSIHSKDRLYEALVIPKAFQHYQQAQALINHYWSNHQVKMAVK</sequence>
<evidence type="ECO:0000256" key="1">
    <source>
        <dbReference type="SAM" id="Phobius"/>
    </source>
</evidence>
<accession>A1ZZJ5</accession>
<reference evidence="2 3" key="1">
    <citation type="submission" date="2007-01" db="EMBL/GenBank/DDBJ databases">
        <authorList>
            <person name="Haygood M."/>
            <person name="Podell S."/>
            <person name="Anderson C."/>
            <person name="Hopkinson B."/>
            <person name="Roe K."/>
            <person name="Barbeau K."/>
            <person name="Gaasterland T."/>
            <person name="Ferriera S."/>
            <person name="Johnson J."/>
            <person name="Kravitz S."/>
            <person name="Beeson K."/>
            <person name="Sutton G."/>
            <person name="Rogers Y.-H."/>
            <person name="Friedman R."/>
            <person name="Frazier M."/>
            <person name="Venter J.C."/>
        </authorList>
    </citation>
    <scope>NUCLEOTIDE SEQUENCE [LARGE SCALE GENOMIC DNA]</scope>
    <source>
        <strain evidence="2 3">ATCC 23134</strain>
    </source>
</reference>
<comment type="caution">
    <text evidence="2">The sequence shown here is derived from an EMBL/GenBank/DDBJ whole genome shotgun (WGS) entry which is preliminary data.</text>
</comment>
<evidence type="ECO:0000313" key="3">
    <source>
        <dbReference type="Proteomes" id="UP000004095"/>
    </source>
</evidence>
<keyword evidence="3" id="KW-1185">Reference proteome</keyword>
<gene>
    <name evidence="2" type="ORF">M23134_01778</name>
</gene>
<keyword evidence="1" id="KW-0472">Membrane</keyword>
<name>A1ZZJ5_MICM2</name>
<keyword evidence="1" id="KW-1133">Transmembrane helix</keyword>
<dbReference type="EMBL" id="AAWS01000078">
    <property type="protein sequence ID" value="EAY24190.1"/>
    <property type="molecule type" value="Genomic_DNA"/>
</dbReference>
<proteinExistence type="predicted"/>
<keyword evidence="1" id="KW-0812">Transmembrane</keyword>
<protein>
    <recommendedName>
        <fullName evidence="4">DUF304 domain-containing protein</fullName>
    </recommendedName>
</protein>
<evidence type="ECO:0008006" key="4">
    <source>
        <dbReference type="Google" id="ProtNLM"/>
    </source>
</evidence>